<dbReference type="eggNOG" id="ENOG502Z7SZ">
    <property type="taxonomic scope" value="Bacteria"/>
</dbReference>
<accession>D0L8Z3</accession>
<evidence type="ECO:0000313" key="2">
    <source>
        <dbReference type="Proteomes" id="UP000001219"/>
    </source>
</evidence>
<dbReference type="RefSeq" id="WP_012834506.1">
    <property type="nucleotide sequence ID" value="NC_013441.1"/>
</dbReference>
<dbReference type="KEGG" id="gbr:Gbro_2766"/>
<dbReference type="STRING" id="526226.Gbro_2766"/>
<protein>
    <recommendedName>
        <fullName evidence="3">3-methyladenine DNA glycosylase</fullName>
    </recommendedName>
</protein>
<dbReference type="HOGENOM" id="CLU_053604_0_0_11"/>
<dbReference type="Proteomes" id="UP000001219">
    <property type="component" value="Chromosome"/>
</dbReference>
<keyword evidence="2" id="KW-1185">Reference proteome</keyword>
<reference evidence="1 2" key="2">
    <citation type="journal article" date="2010" name="Stand. Genomic Sci.">
        <title>Complete genome sequence of Gordonia bronchialis type strain (3410).</title>
        <authorList>
            <person name="Ivanova N."/>
            <person name="Sikorski J."/>
            <person name="Jando M."/>
            <person name="Lapidus A."/>
            <person name="Nolan M."/>
            <person name="Lucas S."/>
            <person name="Del Rio T.G."/>
            <person name="Tice H."/>
            <person name="Copeland A."/>
            <person name="Cheng J.F."/>
            <person name="Chen F."/>
            <person name="Bruce D."/>
            <person name="Goodwin L."/>
            <person name="Pitluck S."/>
            <person name="Mavromatis K."/>
            <person name="Ovchinnikova G."/>
            <person name="Pati A."/>
            <person name="Chen A."/>
            <person name="Palaniappan K."/>
            <person name="Land M."/>
            <person name="Hauser L."/>
            <person name="Chang Y.J."/>
            <person name="Jeffries C.D."/>
            <person name="Chain P."/>
            <person name="Saunders E."/>
            <person name="Han C."/>
            <person name="Detter J.C."/>
            <person name="Brettin T."/>
            <person name="Rohde M."/>
            <person name="Goker M."/>
            <person name="Bristow J."/>
            <person name="Eisen J.A."/>
            <person name="Markowitz V."/>
            <person name="Hugenholtz P."/>
            <person name="Klenk H.P."/>
            <person name="Kyrpides N.C."/>
        </authorList>
    </citation>
    <scope>NUCLEOTIDE SEQUENCE [LARGE SCALE GENOMIC DNA]</scope>
    <source>
        <strain evidence="2">ATCC 25592 / DSM 43247 / BCRC 13721 / JCM 3198 / KCTC 3076 / NBRC 16047 / NCTC 10667</strain>
    </source>
</reference>
<sequence length="295" mass="32986">MSASVRTVLTPAQWRDRRDAHLARVDELIGPYLQARRRGVKHPVLDFLFTYYSSRPADIRRWHPGFGTILEDADEYAGLRGYRRVDAGVTADPAHLADRAQTLDSVAGLLEVTAAREPRFGCFGLHEWAMVYRTRDIRHALPLRLGSDGTDAVVESMPLRCTHFDAFRFFTEPARPRNATTLSRATQRDHEQPGCLHATMDLYRACISLRPLLPSEVTFAAFEIALSARELDMRASPYDLTSLGYRPVAIETPAGRAAYVREQTAIAGRGAAVRAEILEQCRALQEARNSVAPPE</sequence>
<name>D0L8Z3_GORB4</name>
<dbReference type="OrthoDB" id="9790578at2"/>
<reference evidence="2" key="1">
    <citation type="submission" date="2009-10" db="EMBL/GenBank/DDBJ databases">
        <title>The complete chromosome of Gordonia bronchialis DSM 43247.</title>
        <authorList>
            <consortium name="US DOE Joint Genome Institute (JGI-PGF)"/>
            <person name="Lucas S."/>
            <person name="Copeland A."/>
            <person name="Lapidus A."/>
            <person name="Glavina del Rio T."/>
            <person name="Dalin E."/>
            <person name="Tice H."/>
            <person name="Bruce D."/>
            <person name="Goodwin L."/>
            <person name="Pitluck S."/>
            <person name="Kyrpides N."/>
            <person name="Mavromatis K."/>
            <person name="Ivanova N."/>
            <person name="Ovchinnikova G."/>
            <person name="Saunders E."/>
            <person name="Brettin T."/>
            <person name="Detter J.C."/>
            <person name="Han C."/>
            <person name="Larimer F."/>
            <person name="Land M."/>
            <person name="Hauser L."/>
            <person name="Markowitz V."/>
            <person name="Cheng J.-F."/>
            <person name="Hugenholtz P."/>
            <person name="Woyke T."/>
            <person name="Wu D."/>
            <person name="Jando M."/>
            <person name="Schneider S."/>
            <person name="Goeker M."/>
            <person name="Klenk H.-P."/>
            <person name="Eisen J.A."/>
        </authorList>
    </citation>
    <scope>NUCLEOTIDE SEQUENCE [LARGE SCALE GENOMIC DNA]</scope>
    <source>
        <strain evidence="2">ATCC 25592 / DSM 43247 / BCRC 13721 / JCM 3198 / KCTC 3076 / NBRC 16047 / NCTC 10667</strain>
    </source>
</reference>
<dbReference type="EMBL" id="CP001802">
    <property type="protein sequence ID" value="ACY21984.1"/>
    <property type="molecule type" value="Genomic_DNA"/>
</dbReference>
<gene>
    <name evidence="1" type="ordered locus">Gbro_2766</name>
</gene>
<evidence type="ECO:0008006" key="3">
    <source>
        <dbReference type="Google" id="ProtNLM"/>
    </source>
</evidence>
<proteinExistence type="predicted"/>
<evidence type="ECO:0000313" key="1">
    <source>
        <dbReference type="EMBL" id="ACY21984.1"/>
    </source>
</evidence>
<dbReference type="AlphaFoldDB" id="D0L8Z3"/>
<organism evidence="1 2">
    <name type="scientific">Gordonia bronchialis (strain ATCC 25592 / DSM 43247 / BCRC 13721 / JCM 3198 / KCTC 3076 / NBRC 16047 / NCTC 10667)</name>
    <name type="common">Rhodococcus bronchialis</name>
    <dbReference type="NCBI Taxonomy" id="526226"/>
    <lineage>
        <taxon>Bacteria</taxon>
        <taxon>Bacillati</taxon>
        <taxon>Actinomycetota</taxon>
        <taxon>Actinomycetes</taxon>
        <taxon>Mycobacteriales</taxon>
        <taxon>Gordoniaceae</taxon>
        <taxon>Gordonia</taxon>
    </lineage>
</organism>